<feature type="transmembrane region" description="Helical" evidence="5">
    <location>
        <begin position="64"/>
        <end position="83"/>
    </location>
</feature>
<comment type="subcellular location">
    <subcellularLocation>
        <location evidence="1">Membrane</location>
        <topology evidence="1">Multi-pass membrane protein</topology>
    </subcellularLocation>
</comment>
<sequence length="170" mass="17414">MGARGGLLCAASGLVLLLTATATDFWVQHRAPGGAGCQGLWRVCVGSVCRPHPGTPALWDATRVLMLLSVLCTAAGVALGLSAAASSAPRLRLRVAGATLLVAGFLALLGLAVYTAVTGSVFGKLHAEWRFSWSYILGWIAVVLVVSAGLFHVCAASKDPNLESSEVTGA</sequence>
<feature type="chain" id="PRO_5045508519" evidence="6">
    <location>
        <begin position="23"/>
        <end position="170"/>
    </location>
</feature>
<proteinExistence type="predicted"/>
<evidence type="ECO:0000256" key="5">
    <source>
        <dbReference type="SAM" id="Phobius"/>
    </source>
</evidence>
<gene>
    <name evidence="8" type="primary">LOC136994598</name>
</gene>
<keyword evidence="6" id="KW-0732">Signal</keyword>
<dbReference type="InterPro" id="IPR050579">
    <property type="entry name" value="PMP-22/EMP/MP20-like"/>
</dbReference>
<evidence type="ECO:0000256" key="4">
    <source>
        <dbReference type="ARBA" id="ARBA00023136"/>
    </source>
</evidence>
<feature type="transmembrane region" description="Helical" evidence="5">
    <location>
        <begin position="136"/>
        <end position="155"/>
    </location>
</feature>
<accession>A0ABM4FWE5</accession>
<dbReference type="Proteomes" id="UP001652627">
    <property type="component" value="Chromosome 31"/>
</dbReference>
<evidence type="ECO:0000256" key="1">
    <source>
        <dbReference type="ARBA" id="ARBA00004141"/>
    </source>
</evidence>
<keyword evidence="2 5" id="KW-0812">Transmembrane</keyword>
<protein>
    <submittedName>
        <fullName evidence="8">Lens fiber membrane intrinsic protein-like</fullName>
    </submittedName>
</protein>
<evidence type="ECO:0000313" key="7">
    <source>
        <dbReference type="Proteomes" id="UP001652627"/>
    </source>
</evidence>
<feature type="transmembrane region" description="Helical" evidence="5">
    <location>
        <begin position="95"/>
        <end position="116"/>
    </location>
</feature>
<name>A0ABM4FWE5_9AVES</name>
<evidence type="ECO:0000313" key="8">
    <source>
        <dbReference type="RefSeq" id="XP_067169266.1"/>
    </source>
</evidence>
<keyword evidence="4 5" id="KW-0472">Membrane</keyword>
<keyword evidence="3 5" id="KW-1133">Transmembrane helix</keyword>
<dbReference type="PANTHER" id="PTHR10671">
    <property type="entry name" value="EPITHELIAL MEMBRANE PROTEIN-RELATED"/>
    <property type="match status" value="1"/>
</dbReference>
<evidence type="ECO:0000256" key="3">
    <source>
        <dbReference type="ARBA" id="ARBA00022989"/>
    </source>
</evidence>
<dbReference type="PANTHER" id="PTHR10671:SF106">
    <property type="entry name" value="LENS INTRINSIC MEMBRANE PROTEIN 2.2"/>
    <property type="match status" value="1"/>
</dbReference>
<dbReference type="GeneID" id="136994598"/>
<evidence type="ECO:0000256" key="6">
    <source>
        <dbReference type="SAM" id="SignalP"/>
    </source>
</evidence>
<evidence type="ECO:0000256" key="2">
    <source>
        <dbReference type="ARBA" id="ARBA00022692"/>
    </source>
</evidence>
<dbReference type="Pfam" id="PF00822">
    <property type="entry name" value="PMP22_Claudin"/>
    <property type="match status" value="1"/>
</dbReference>
<organism evidence="7 8">
    <name type="scientific">Apteryx mantelli</name>
    <name type="common">North Island brown kiwi</name>
    <dbReference type="NCBI Taxonomy" id="2696672"/>
    <lineage>
        <taxon>Eukaryota</taxon>
        <taxon>Metazoa</taxon>
        <taxon>Chordata</taxon>
        <taxon>Craniata</taxon>
        <taxon>Vertebrata</taxon>
        <taxon>Euteleostomi</taxon>
        <taxon>Archelosauria</taxon>
        <taxon>Archosauria</taxon>
        <taxon>Dinosauria</taxon>
        <taxon>Saurischia</taxon>
        <taxon>Theropoda</taxon>
        <taxon>Coelurosauria</taxon>
        <taxon>Aves</taxon>
        <taxon>Palaeognathae</taxon>
        <taxon>Apterygiformes</taxon>
        <taxon>Apterygidae</taxon>
        <taxon>Apteryx</taxon>
    </lineage>
</organism>
<reference evidence="8" key="1">
    <citation type="submission" date="2025-08" db="UniProtKB">
        <authorList>
            <consortium name="RefSeq"/>
        </authorList>
    </citation>
    <scope>IDENTIFICATION</scope>
    <source>
        <tissue evidence="8">Blood</tissue>
    </source>
</reference>
<keyword evidence="7" id="KW-1185">Reference proteome</keyword>
<dbReference type="RefSeq" id="XP_067169266.1">
    <property type="nucleotide sequence ID" value="XM_067313165.1"/>
</dbReference>
<dbReference type="Gene3D" id="1.20.140.150">
    <property type="match status" value="1"/>
</dbReference>
<feature type="signal peptide" evidence="6">
    <location>
        <begin position="1"/>
        <end position="22"/>
    </location>
</feature>
<dbReference type="InterPro" id="IPR004031">
    <property type="entry name" value="PMP22/EMP/MP20/Claudin"/>
</dbReference>